<dbReference type="EMBL" id="CAJHUB010000666">
    <property type="protein sequence ID" value="CAD7672312.1"/>
    <property type="molecule type" value="Genomic_DNA"/>
</dbReference>
<keyword evidence="1" id="KW-0472">Membrane</keyword>
<keyword evidence="1" id="KW-0812">Transmembrane</keyword>
<protein>
    <submittedName>
        <fullName evidence="2">(raccoon dog) hypothetical protein</fullName>
    </submittedName>
</protein>
<reference evidence="2" key="1">
    <citation type="submission" date="2020-12" db="EMBL/GenBank/DDBJ databases">
        <authorList>
            <consortium name="Molecular Ecology Group"/>
        </authorList>
    </citation>
    <scope>NUCLEOTIDE SEQUENCE</scope>
    <source>
        <strain evidence="2">TBG_1078</strain>
    </source>
</reference>
<keyword evidence="1" id="KW-1133">Transmembrane helix</keyword>
<comment type="caution">
    <text evidence="2">The sequence shown here is derived from an EMBL/GenBank/DDBJ whole genome shotgun (WGS) entry which is preliminary data.</text>
</comment>
<proteinExistence type="predicted"/>
<gene>
    <name evidence="2" type="ORF">NYPRO_LOCUS5107</name>
</gene>
<name>A0A811Y7V4_NYCPR</name>
<dbReference type="Proteomes" id="UP000645828">
    <property type="component" value="Unassembled WGS sequence"/>
</dbReference>
<accession>A0A811Y7V4</accession>
<dbReference type="AlphaFoldDB" id="A0A811Y7V4"/>
<evidence type="ECO:0000313" key="3">
    <source>
        <dbReference type="Proteomes" id="UP000645828"/>
    </source>
</evidence>
<organism evidence="2 3">
    <name type="scientific">Nyctereutes procyonoides</name>
    <name type="common">Raccoon dog</name>
    <name type="synonym">Canis procyonoides</name>
    <dbReference type="NCBI Taxonomy" id="34880"/>
    <lineage>
        <taxon>Eukaryota</taxon>
        <taxon>Metazoa</taxon>
        <taxon>Chordata</taxon>
        <taxon>Craniata</taxon>
        <taxon>Vertebrata</taxon>
        <taxon>Euteleostomi</taxon>
        <taxon>Mammalia</taxon>
        <taxon>Eutheria</taxon>
        <taxon>Laurasiatheria</taxon>
        <taxon>Carnivora</taxon>
        <taxon>Caniformia</taxon>
        <taxon>Canidae</taxon>
        <taxon>Nyctereutes</taxon>
    </lineage>
</organism>
<keyword evidence="3" id="KW-1185">Reference proteome</keyword>
<feature type="transmembrane region" description="Helical" evidence="1">
    <location>
        <begin position="12"/>
        <end position="30"/>
    </location>
</feature>
<evidence type="ECO:0000256" key="1">
    <source>
        <dbReference type="SAM" id="Phobius"/>
    </source>
</evidence>
<evidence type="ECO:0000313" key="2">
    <source>
        <dbReference type="EMBL" id="CAD7672312.1"/>
    </source>
</evidence>
<sequence length="43" mass="4839">MVLMASFAVQSFLFDLVPLVILLLLHFLLLSNPKKIISNIVVK</sequence>